<dbReference type="PANTHER" id="PTHR43386:SF1">
    <property type="entry name" value="D,D-DIPEPTIDE TRANSPORT SYSTEM PERMEASE PROTEIN DDPC-RELATED"/>
    <property type="match status" value="1"/>
</dbReference>
<evidence type="ECO:0000256" key="5">
    <source>
        <dbReference type="ARBA" id="ARBA00022989"/>
    </source>
</evidence>
<dbReference type="PROSITE" id="PS50928">
    <property type="entry name" value="ABC_TM1"/>
    <property type="match status" value="1"/>
</dbReference>
<evidence type="ECO:0000313" key="10">
    <source>
        <dbReference type="Proteomes" id="UP000029585"/>
    </source>
</evidence>
<dbReference type="PANTHER" id="PTHR43386">
    <property type="entry name" value="OLIGOPEPTIDE TRANSPORT SYSTEM PERMEASE PROTEIN APPC"/>
    <property type="match status" value="1"/>
</dbReference>
<dbReference type="Proteomes" id="UP000029585">
    <property type="component" value="Unassembled WGS sequence"/>
</dbReference>
<dbReference type="RefSeq" id="WP_044940936.1">
    <property type="nucleotide sequence ID" value="NZ_KN174163.1"/>
</dbReference>
<dbReference type="HOGENOM" id="CLU_028518_5_3_9"/>
<evidence type="ECO:0000256" key="1">
    <source>
        <dbReference type="ARBA" id="ARBA00004651"/>
    </source>
</evidence>
<keyword evidence="5 7" id="KW-1133">Transmembrane helix</keyword>
<evidence type="ECO:0000313" key="9">
    <source>
        <dbReference type="EMBL" id="KGF55565.1"/>
    </source>
</evidence>
<protein>
    <recommendedName>
        <fullName evidence="8">ABC transmembrane type-1 domain-containing protein</fullName>
    </recommendedName>
</protein>
<comment type="caution">
    <text evidence="9">The sequence shown here is derived from an EMBL/GenBank/DDBJ whole genome shotgun (WGS) entry which is preliminary data.</text>
</comment>
<dbReference type="SUPFAM" id="SSF161098">
    <property type="entry name" value="MetI-like"/>
    <property type="match status" value="1"/>
</dbReference>
<dbReference type="GO" id="GO:0055085">
    <property type="term" value="P:transmembrane transport"/>
    <property type="evidence" value="ECO:0007669"/>
    <property type="project" value="InterPro"/>
</dbReference>
<keyword evidence="6 7" id="KW-0472">Membrane</keyword>
<dbReference type="InterPro" id="IPR050366">
    <property type="entry name" value="BP-dependent_transpt_permease"/>
</dbReference>
<dbReference type="CDD" id="cd06261">
    <property type="entry name" value="TM_PBP2"/>
    <property type="match status" value="1"/>
</dbReference>
<gene>
    <name evidence="9" type="ORF">HMPREF9460_01878</name>
</gene>
<sequence>MRKHSFVAKAGLILPLLVLCVCAFGFLLAPNDPDLVDLTKKFLSPCSEFPLGTDNLGRCVLSRLLYGGRTTLGIVLVGSVTVSVLGTLAGLLMGGGKNGKNLILEGVLNAVTAIPPIAYLIIFIAAWGNSVFTMVVAVSASLMLRVIKLVQTRTGIEQGKAYVMCAVASGARPRRILFVHILPNLVWDVLHFICLSCADMTLSIVSFSFIGLGMGDNVVDWGSMVSETHHYLLSYPGLTLYPVLMIVVCTMAFHTLGRWIERRVSARA</sequence>
<feature type="transmembrane region" description="Helical" evidence="7">
    <location>
        <begin position="131"/>
        <end position="150"/>
    </location>
</feature>
<dbReference type="InterPro" id="IPR000515">
    <property type="entry name" value="MetI-like"/>
</dbReference>
<evidence type="ECO:0000256" key="6">
    <source>
        <dbReference type="ARBA" id="ARBA00023136"/>
    </source>
</evidence>
<keyword evidence="3" id="KW-1003">Cell membrane</keyword>
<dbReference type="eggNOG" id="COG1173">
    <property type="taxonomic scope" value="Bacteria"/>
</dbReference>
<keyword evidence="4 7" id="KW-0812">Transmembrane</keyword>
<accession>A0A096B930</accession>
<evidence type="ECO:0000256" key="2">
    <source>
        <dbReference type="ARBA" id="ARBA00022448"/>
    </source>
</evidence>
<dbReference type="PATRIC" id="fig|742738.3.peg.1930"/>
<dbReference type="AlphaFoldDB" id="A0A096B930"/>
<organism evidence="9 10">
    <name type="scientific">Flavonifractor plautii 1_3_50AFAA</name>
    <dbReference type="NCBI Taxonomy" id="742738"/>
    <lineage>
        <taxon>Bacteria</taxon>
        <taxon>Bacillati</taxon>
        <taxon>Bacillota</taxon>
        <taxon>Clostridia</taxon>
        <taxon>Eubacteriales</taxon>
        <taxon>Oscillospiraceae</taxon>
        <taxon>Flavonifractor</taxon>
    </lineage>
</organism>
<dbReference type="EMBL" id="ADLO01000056">
    <property type="protein sequence ID" value="KGF55565.1"/>
    <property type="molecule type" value="Genomic_DNA"/>
</dbReference>
<evidence type="ECO:0000256" key="4">
    <source>
        <dbReference type="ARBA" id="ARBA00022692"/>
    </source>
</evidence>
<keyword evidence="2 7" id="KW-0813">Transport</keyword>
<feature type="transmembrane region" description="Helical" evidence="7">
    <location>
        <begin position="185"/>
        <end position="212"/>
    </location>
</feature>
<feature type="transmembrane region" description="Helical" evidence="7">
    <location>
        <begin position="106"/>
        <end position="125"/>
    </location>
</feature>
<dbReference type="InterPro" id="IPR035906">
    <property type="entry name" value="MetI-like_sf"/>
</dbReference>
<keyword evidence="10" id="KW-1185">Reference proteome</keyword>
<reference evidence="9 10" key="1">
    <citation type="submission" date="2011-08" db="EMBL/GenBank/DDBJ databases">
        <title>The Genome Sequence of Clostridium orbiscindens 1_3_50AFAA.</title>
        <authorList>
            <consortium name="The Broad Institute Genome Sequencing Platform"/>
            <person name="Earl A."/>
            <person name="Ward D."/>
            <person name="Feldgarden M."/>
            <person name="Gevers D."/>
            <person name="Daigneault M."/>
            <person name="Strauss J."/>
            <person name="Allen-Vercoe E."/>
            <person name="Young S.K."/>
            <person name="Zeng Q."/>
            <person name="Gargeya S."/>
            <person name="Fitzgerald M."/>
            <person name="Haas B."/>
            <person name="Abouelleil A."/>
            <person name="Alvarado L."/>
            <person name="Arachchi H.M."/>
            <person name="Berlin A."/>
            <person name="Brown A."/>
            <person name="Chapman S.B."/>
            <person name="Chen Z."/>
            <person name="Dunbar C."/>
            <person name="Freedman E."/>
            <person name="Gearin G."/>
            <person name="Gellesch M."/>
            <person name="Goldberg J."/>
            <person name="Griggs A."/>
            <person name="Gujja S."/>
            <person name="Heiman D."/>
            <person name="Howarth C."/>
            <person name="Larson L."/>
            <person name="Lui A."/>
            <person name="MacDonald P.J.P."/>
            <person name="Montmayeur A."/>
            <person name="Murphy C."/>
            <person name="Neiman D."/>
            <person name="Pearson M."/>
            <person name="Priest M."/>
            <person name="Roberts A."/>
            <person name="Saif S."/>
            <person name="Shea T."/>
            <person name="Shenoy N."/>
            <person name="Sisk P."/>
            <person name="Stolte C."/>
            <person name="Sykes S."/>
            <person name="Wortman J."/>
            <person name="Nusbaum C."/>
            <person name="Birren B."/>
        </authorList>
    </citation>
    <scope>NUCLEOTIDE SEQUENCE [LARGE SCALE GENOMIC DNA]</scope>
    <source>
        <strain evidence="9 10">1_3_50AFAA</strain>
    </source>
</reference>
<evidence type="ECO:0000259" key="8">
    <source>
        <dbReference type="PROSITE" id="PS50928"/>
    </source>
</evidence>
<dbReference type="GO" id="GO:0005886">
    <property type="term" value="C:plasma membrane"/>
    <property type="evidence" value="ECO:0007669"/>
    <property type="project" value="UniProtKB-SubCell"/>
</dbReference>
<comment type="similarity">
    <text evidence="7">Belongs to the binding-protein-dependent transport system permease family.</text>
</comment>
<name>A0A096B930_FLAPL</name>
<feature type="transmembrane region" description="Helical" evidence="7">
    <location>
        <begin position="12"/>
        <end position="29"/>
    </location>
</feature>
<evidence type="ECO:0000256" key="7">
    <source>
        <dbReference type="RuleBase" id="RU363032"/>
    </source>
</evidence>
<proteinExistence type="inferred from homology"/>
<feature type="domain" description="ABC transmembrane type-1" evidence="8">
    <location>
        <begin position="68"/>
        <end position="257"/>
    </location>
</feature>
<dbReference type="Pfam" id="PF00528">
    <property type="entry name" value="BPD_transp_1"/>
    <property type="match status" value="1"/>
</dbReference>
<comment type="subcellular location">
    <subcellularLocation>
        <location evidence="1 7">Cell membrane</location>
        <topology evidence="1 7">Multi-pass membrane protein</topology>
    </subcellularLocation>
</comment>
<feature type="transmembrane region" description="Helical" evidence="7">
    <location>
        <begin position="232"/>
        <end position="253"/>
    </location>
</feature>
<evidence type="ECO:0000256" key="3">
    <source>
        <dbReference type="ARBA" id="ARBA00022475"/>
    </source>
</evidence>
<feature type="transmembrane region" description="Helical" evidence="7">
    <location>
        <begin position="72"/>
        <end position="94"/>
    </location>
</feature>
<dbReference type="Gene3D" id="1.10.3720.10">
    <property type="entry name" value="MetI-like"/>
    <property type="match status" value="1"/>
</dbReference>